<keyword evidence="1" id="KW-0812">Transmembrane</keyword>
<dbReference type="PIRSF" id="PIRSF010244">
    <property type="entry name" value="UCP010244_imp"/>
    <property type="match status" value="1"/>
</dbReference>
<dbReference type="Proteomes" id="UP000002199">
    <property type="component" value="Chromosome"/>
</dbReference>
<dbReference type="InterPro" id="IPR010679">
    <property type="entry name" value="DUF1254"/>
</dbReference>
<keyword evidence="4" id="KW-1185">Reference proteome</keyword>
<protein>
    <recommendedName>
        <fullName evidence="2">DUF1254 domain-containing protein</fullName>
    </recommendedName>
</protein>
<dbReference type="InterPro" id="IPR014456">
    <property type="entry name" value="UCP010244_IM"/>
</dbReference>
<feature type="domain" description="DUF1254" evidence="2">
    <location>
        <begin position="45"/>
        <end position="170"/>
    </location>
</feature>
<dbReference type="KEGG" id="afu:AF_2162"/>
<dbReference type="HOGENOM" id="CLU_113999_0_0_2"/>
<evidence type="ECO:0000256" key="1">
    <source>
        <dbReference type="SAM" id="Phobius"/>
    </source>
</evidence>
<dbReference type="STRING" id="224325.AF_2162"/>
<dbReference type="PANTHER" id="PTHR36509:SF3">
    <property type="entry name" value="SIGNAL PEPTIDE PROTEIN"/>
    <property type="match status" value="1"/>
</dbReference>
<dbReference type="InterPro" id="IPR037050">
    <property type="entry name" value="DUF1254_sf"/>
</dbReference>
<sequence>MQMRKYIAVFAISAIIAHIAFVAFLPKLIMVFYFYTTTSAGYEENKIYHAPPINSSQRTVVLPSPNLLYSFCIYDVSEGPLLIEAKVPENTYWSVSFYDSFTNNFFTINDRQVKGMAKILLVKEGTEVKTDAIVVRAKDEHGFVLFRTFIPDKALIPQLDALRQRWKCEPTKTYLFD</sequence>
<feature type="transmembrane region" description="Helical" evidence="1">
    <location>
        <begin position="7"/>
        <end position="35"/>
    </location>
</feature>
<gene>
    <name evidence="3" type="ordered locus">AF_2162</name>
</gene>
<dbReference type="PANTHER" id="PTHR36509">
    <property type="entry name" value="BLL3101 PROTEIN"/>
    <property type="match status" value="1"/>
</dbReference>
<dbReference type="Pfam" id="PF06863">
    <property type="entry name" value="DUF1254"/>
    <property type="match status" value="1"/>
</dbReference>
<dbReference type="PhylomeDB" id="O28120"/>
<dbReference type="PIR" id="B69520">
    <property type="entry name" value="B69520"/>
</dbReference>
<evidence type="ECO:0000313" key="4">
    <source>
        <dbReference type="Proteomes" id="UP000002199"/>
    </source>
</evidence>
<organism evidence="3 4">
    <name type="scientific">Archaeoglobus fulgidus (strain ATCC 49558 / DSM 4304 / JCM 9628 / NBRC 100126 / VC-16)</name>
    <dbReference type="NCBI Taxonomy" id="224325"/>
    <lineage>
        <taxon>Archaea</taxon>
        <taxon>Methanobacteriati</taxon>
        <taxon>Methanobacteriota</taxon>
        <taxon>Archaeoglobi</taxon>
        <taxon>Archaeoglobales</taxon>
        <taxon>Archaeoglobaceae</taxon>
        <taxon>Archaeoglobus</taxon>
    </lineage>
</organism>
<dbReference type="EnsemblBacteria" id="AAB89098">
    <property type="protein sequence ID" value="AAB89098"/>
    <property type="gene ID" value="AF_2162"/>
</dbReference>
<name>O28120_ARCFU</name>
<proteinExistence type="predicted"/>
<keyword evidence="1" id="KW-0472">Membrane</keyword>
<dbReference type="PaxDb" id="224325-AF_2162"/>
<dbReference type="SUPFAM" id="SSF160935">
    <property type="entry name" value="VPA0735-like"/>
    <property type="match status" value="1"/>
</dbReference>
<evidence type="ECO:0000313" key="3">
    <source>
        <dbReference type="EMBL" id="AAB89098.1"/>
    </source>
</evidence>
<dbReference type="eggNOG" id="arCOG05285">
    <property type="taxonomic scope" value="Archaea"/>
</dbReference>
<dbReference type="Gene3D" id="2.60.40.1610">
    <property type="entry name" value="Domain of unknown function DUF1254"/>
    <property type="match status" value="1"/>
</dbReference>
<dbReference type="AlphaFoldDB" id="O28120"/>
<dbReference type="EMBL" id="AE000782">
    <property type="protein sequence ID" value="AAB89098.1"/>
    <property type="molecule type" value="Genomic_DNA"/>
</dbReference>
<reference evidence="3 4" key="1">
    <citation type="journal article" date="1997" name="Nature">
        <title>The complete genome sequence of the hyperthermophilic, sulphate-reducing archaeon Archaeoglobus fulgidus.</title>
        <authorList>
            <person name="Klenk H.P."/>
            <person name="Clayton R.A."/>
            <person name="Tomb J."/>
            <person name="White O."/>
            <person name="Nelson K.E."/>
            <person name="Ketchum K.A."/>
            <person name="Dodson R.J."/>
            <person name="Gwinn M."/>
            <person name="Hickey E.K."/>
            <person name="Peterson J.D."/>
            <person name="Richardson D.L."/>
            <person name="Kerlavage A.R."/>
            <person name="Graham D.E."/>
            <person name="Kyrpides N.C."/>
            <person name="Fleischmann R.D."/>
            <person name="Quackenbush J."/>
            <person name="Lee N.H."/>
            <person name="Sutton G.G."/>
            <person name="Gill S."/>
            <person name="Kirkness E.F."/>
            <person name="Dougherty B.A."/>
            <person name="McKenney K."/>
            <person name="Adams M.D."/>
            <person name="Loftus B."/>
            <person name="Peterson S."/>
            <person name="Reich C.I."/>
            <person name="McNeil L.K."/>
            <person name="Badger J.H."/>
            <person name="Glodek A."/>
            <person name="Zhou L."/>
            <person name="Overbeek R."/>
            <person name="Gocayne J.D."/>
            <person name="Weidman J.F."/>
            <person name="McDonald L."/>
            <person name="Utterback T."/>
            <person name="Cotton M.D."/>
            <person name="Spriggs T."/>
            <person name="Artiach P."/>
            <person name="Kaine B.P."/>
            <person name="Sykes S.M."/>
            <person name="Sadow P.W."/>
            <person name="D'Andrea K.P."/>
            <person name="Bowman C."/>
            <person name="Fujii C."/>
            <person name="Garland S.A."/>
            <person name="Mason T.M."/>
            <person name="Olsen G.J."/>
            <person name="Fraser C.M."/>
            <person name="Smith H.O."/>
            <person name="Woese C.R."/>
            <person name="Venter J.C."/>
        </authorList>
    </citation>
    <scope>NUCLEOTIDE SEQUENCE [LARGE SCALE GENOMIC DNA]</scope>
    <source>
        <strain evidence="4">ATCC 49558 / DSM 4304 / JCM 9628 / NBRC 100126 / VC-16</strain>
    </source>
</reference>
<dbReference type="DNASU" id="1485391"/>
<evidence type="ECO:0000259" key="2">
    <source>
        <dbReference type="Pfam" id="PF06863"/>
    </source>
</evidence>
<keyword evidence="1" id="KW-1133">Transmembrane helix</keyword>
<accession>O28120</accession>